<dbReference type="AlphaFoldDB" id="A0AAN7BS58"/>
<dbReference type="InterPro" id="IPR052895">
    <property type="entry name" value="HetReg/Transcr_Mod"/>
</dbReference>
<sequence length="139" mass="15560">MSKYEYRPLPEGSIRLLRIEPNTDQGAPIECKVLVCPVLNSGRTSLYEALSYVWGSQEKRRSIRIGGHEFPVGENLFSALLALRDPHLDRIVWIDAICINQEDNTEKGYQVQTMARVYAQARGVVVWLGAGTLNASKAI</sequence>
<dbReference type="Proteomes" id="UP001301958">
    <property type="component" value="Unassembled WGS sequence"/>
</dbReference>
<dbReference type="Pfam" id="PF06985">
    <property type="entry name" value="HET"/>
    <property type="match status" value="1"/>
</dbReference>
<reference evidence="2" key="2">
    <citation type="submission" date="2023-05" db="EMBL/GenBank/DDBJ databases">
        <authorList>
            <consortium name="Lawrence Berkeley National Laboratory"/>
            <person name="Steindorff A."/>
            <person name="Hensen N."/>
            <person name="Bonometti L."/>
            <person name="Westerberg I."/>
            <person name="Brannstrom I.O."/>
            <person name="Guillou S."/>
            <person name="Cros-Aarteil S."/>
            <person name="Calhoun S."/>
            <person name="Haridas S."/>
            <person name="Kuo A."/>
            <person name="Mondo S."/>
            <person name="Pangilinan J."/>
            <person name="Riley R."/>
            <person name="Labutti K."/>
            <person name="Andreopoulos B."/>
            <person name="Lipzen A."/>
            <person name="Chen C."/>
            <person name="Yanf M."/>
            <person name="Daum C."/>
            <person name="Ng V."/>
            <person name="Clum A."/>
            <person name="Ohm R."/>
            <person name="Martin F."/>
            <person name="Silar P."/>
            <person name="Natvig D."/>
            <person name="Lalanne C."/>
            <person name="Gautier V."/>
            <person name="Ament-Velasquez S.L."/>
            <person name="Kruys A."/>
            <person name="Hutchinson M.I."/>
            <person name="Powell A.J."/>
            <person name="Barry K."/>
            <person name="Miller A.N."/>
            <person name="Grigoriev I.V."/>
            <person name="Debuchy R."/>
            <person name="Gladieux P."/>
            <person name="Thoren M.H."/>
            <person name="Johannesson H."/>
        </authorList>
    </citation>
    <scope>NUCLEOTIDE SEQUENCE</scope>
    <source>
        <strain evidence="2">CBS 990.96</strain>
    </source>
</reference>
<keyword evidence="3" id="KW-1185">Reference proteome</keyword>
<evidence type="ECO:0000259" key="1">
    <source>
        <dbReference type="Pfam" id="PF06985"/>
    </source>
</evidence>
<proteinExistence type="predicted"/>
<organism evidence="2 3">
    <name type="scientific">Podospora fimiseda</name>
    <dbReference type="NCBI Taxonomy" id="252190"/>
    <lineage>
        <taxon>Eukaryota</taxon>
        <taxon>Fungi</taxon>
        <taxon>Dikarya</taxon>
        <taxon>Ascomycota</taxon>
        <taxon>Pezizomycotina</taxon>
        <taxon>Sordariomycetes</taxon>
        <taxon>Sordariomycetidae</taxon>
        <taxon>Sordariales</taxon>
        <taxon>Podosporaceae</taxon>
        <taxon>Podospora</taxon>
    </lineage>
</organism>
<evidence type="ECO:0000313" key="3">
    <source>
        <dbReference type="Proteomes" id="UP001301958"/>
    </source>
</evidence>
<protein>
    <submittedName>
        <fullName evidence="2">Heterokaryon incompatibility protein-domain-containing protein</fullName>
    </submittedName>
</protein>
<gene>
    <name evidence="2" type="ORF">QBC38DRAFT_168530</name>
</gene>
<name>A0AAN7BS58_9PEZI</name>
<dbReference type="EMBL" id="MU865323">
    <property type="protein sequence ID" value="KAK4228083.1"/>
    <property type="molecule type" value="Genomic_DNA"/>
</dbReference>
<comment type="caution">
    <text evidence="2">The sequence shown here is derived from an EMBL/GenBank/DDBJ whole genome shotgun (WGS) entry which is preliminary data.</text>
</comment>
<dbReference type="PANTHER" id="PTHR24148">
    <property type="entry name" value="ANKYRIN REPEAT DOMAIN-CONTAINING PROTEIN 39 HOMOLOG-RELATED"/>
    <property type="match status" value="1"/>
</dbReference>
<dbReference type="InterPro" id="IPR010730">
    <property type="entry name" value="HET"/>
</dbReference>
<evidence type="ECO:0000313" key="2">
    <source>
        <dbReference type="EMBL" id="KAK4228083.1"/>
    </source>
</evidence>
<dbReference type="PANTHER" id="PTHR24148:SF78">
    <property type="entry name" value="HETEROKARYON INCOMPATIBILITY DOMAIN-CONTAINING PROTEIN"/>
    <property type="match status" value="1"/>
</dbReference>
<feature type="domain" description="Heterokaryon incompatibility" evidence="1">
    <location>
        <begin position="47"/>
        <end position="133"/>
    </location>
</feature>
<reference evidence="2" key="1">
    <citation type="journal article" date="2023" name="Mol. Phylogenet. Evol.">
        <title>Genome-scale phylogeny and comparative genomics of the fungal order Sordariales.</title>
        <authorList>
            <person name="Hensen N."/>
            <person name="Bonometti L."/>
            <person name="Westerberg I."/>
            <person name="Brannstrom I.O."/>
            <person name="Guillou S."/>
            <person name="Cros-Aarteil S."/>
            <person name="Calhoun S."/>
            <person name="Haridas S."/>
            <person name="Kuo A."/>
            <person name="Mondo S."/>
            <person name="Pangilinan J."/>
            <person name="Riley R."/>
            <person name="LaButti K."/>
            <person name="Andreopoulos B."/>
            <person name="Lipzen A."/>
            <person name="Chen C."/>
            <person name="Yan M."/>
            <person name="Daum C."/>
            <person name="Ng V."/>
            <person name="Clum A."/>
            <person name="Steindorff A."/>
            <person name="Ohm R.A."/>
            <person name="Martin F."/>
            <person name="Silar P."/>
            <person name="Natvig D.O."/>
            <person name="Lalanne C."/>
            <person name="Gautier V."/>
            <person name="Ament-Velasquez S.L."/>
            <person name="Kruys A."/>
            <person name="Hutchinson M.I."/>
            <person name="Powell A.J."/>
            <person name="Barry K."/>
            <person name="Miller A.N."/>
            <person name="Grigoriev I.V."/>
            <person name="Debuchy R."/>
            <person name="Gladieux P."/>
            <person name="Hiltunen Thoren M."/>
            <person name="Johannesson H."/>
        </authorList>
    </citation>
    <scope>NUCLEOTIDE SEQUENCE</scope>
    <source>
        <strain evidence="2">CBS 990.96</strain>
    </source>
</reference>
<accession>A0AAN7BS58</accession>